<evidence type="ECO:0000256" key="6">
    <source>
        <dbReference type="ARBA" id="ARBA00023242"/>
    </source>
</evidence>
<protein>
    <recommendedName>
        <fullName evidence="7">Nitroreductase domain-containing protein</fullName>
    </recommendedName>
</protein>
<dbReference type="GO" id="GO:0005634">
    <property type="term" value="C:nucleus"/>
    <property type="evidence" value="ECO:0007669"/>
    <property type="project" value="UniProtKB-SubCell"/>
</dbReference>
<dbReference type="OrthoDB" id="2138173at2759"/>
<sequence length="291" mass="31916">MSSSTVSLVRLPSIHNSILGRSVGGGTRLATRSPISIPLRTPLSTSTSRRIRISSSTATKARAFSSSSFTSFLHTTTNNTMAPSTQTLIEVAKARRSYYVLGRKSPVPDSEIVELVNQAILHIPSSFNTQSTRVVVALHGDHEKVWDIAVDSLKSLVASGAVPQETFDSQTKPKLDLFKAAYGTILFFEDPAHVKPYAEKFPAFGDKFPQWAEHSNAMHQWFLWAGLESLGFGANLQHYNPLIDAAVAKAFDVPSDWELKAQLVFGSIEAPANEKQFKPTEERVKVFGAQL</sequence>
<dbReference type="Proteomes" id="UP000214365">
    <property type="component" value="Unassembled WGS sequence"/>
</dbReference>
<gene>
    <name evidence="8" type="ORF">UA08_05934</name>
</gene>
<dbReference type="GeneID" id="31005690"/>
<dbReference type="Gene3D" id="3.40.109.10">
    <property type="entry name" value="NADH Oxidase"/>
    <property type="match status" value="1"/>
</dbReference>
<feature type="domain" description="Nitroreductase" evidence="7">
    <location>
        <begin position="93"/>
        <end position="266"/>
    </location>
</feature>
<accession>A0A225AI89</accession>
<dbReference type="InterPro" id="IPR029479">
    <property type="entry name" value="Nitroreductase"/>
</dbReference>
<evidence type="ECO:0000256" key="1">
    <source>
        <dbReference type="ARBA" id="ARBA00004123"/>
    </source>
</evidence>
<dbReference type="CDD" id="cd02140">
    <property type="entry name" value="Frm2-like"/>
    <property type="match status" value="1"/>
</dbReference>
<dbReference type="SUPFAM" id="SSF55469">
    <property type="entry name" value="FMN-dependent nitroreductase-like"/>
    <property type="match status" value="1"/>
</dbReference>
<evidence type="ECO:0000256" key="2">
    <source>
        <dbReference type="ARBA" id="ARBA00004496"/>
    </source>
</evidence>
<dbReference type="STRING" id="1441469.A0A225AI89"/>
<proteinExistence type="inferred from homology"/>
<dbReference type="FunFam" id="3.40.109.10:FF:000001">
    <property type="entry name" value="Nitroreductase family"/>
    <property type="match status" value="1"/>
</dbReference>
<comment type="subcellular location">
    <subcellularLocation>
        <location evidence="2">Cytoplasm</location>
    </subcellularLocation>
    <subcellularLocation>
        <location evidence="1">Nucleus</location>
    </subcellularLocation>
</comment>
<dbReference type="Pfam" id="PF00881">
    <property type="entry name" value="Nitroreductase"/>
    <property type="match status" value="1"/>
</dbReference>
<name>A0A225AI89_TALAT</name>
<evidence type="ECO:0000259" key="7">
    <source>
        <dbReference type="Pfam" id="PF00881"/>
    </source>
</evidence>
<dbReference type="InterPro" id="IPR033877">
    <property type="entry name" value="Frm2/Hbn1"/>
</dbReference>
<dbReference type="GO" id="GO:0005737">
    <property type="term" value="C:cytoplasm"/>
    <property type="evidence" value="ECO:0007669"/>
    <property type="project" value="UniProtKB-SubCell"/>
</dbReference>
<evidence type="ECO:0000256" key="3">
    <source>
        <dbReference type="ARBA" id="ARBA00007118"/>
    </source>
</evidence>
<keyword evidence="9" id="KW-1185">Reference proteome</keyword>
<evidence type="ECO:0000256" key="4">
    <source>
        <dbReference type="ARBA" id="ARBA00022490"/>
    </source>
</evidence>
<dbReference type="InterPro" id="IPR000415">
    <property type="entry name" value="Nitroreductase-like"/>
</dbReference>
<dbReference type="RefSeq" id="XP_020119154.1">
    <property type="nucleotide sequence ID" value="XM_020268258.1"/>
</dbReference>
<dbReference type="PANTHER" id="PTHR43035">
    <property type="entry name" value="FATTY ACID REPRESSION MUTANT PROTEIN 2-RELATED"/>
    <property type="match status" value="1"/>
</dbReference>
<evidence type="ECO:0000313" key="8">
    <source>
        <dbReference type="EMBL" id="OKL59033.1"/>
    </source>
</evidence>
<evidence type="ECO:0000256" key="5">
    <source>
        <dbReference type="ARBA" id="ARBA00023002"/>
    </source>
</evidence>
<evidence type="ECO:0000313" key="9">
    <source>
        <dbReference type="Proteomes" id="UP000214365"/>
    </source>
</evidence>
<keyword evidence="5" id="KW-0560">Oxidoreductase</keyword>
<dbReference type="PANTHER" id="PTHR43035:SF3">
    <property type="entry name" value="NITROREDUCTASE DOMAIN-CONTAINING PROTEIN"/>
    <property type="match status" value="1"/>
</dbReference>
<dbReference type="GO" id="GO:0034599">
    <property type="term" value="P:cellular response to oxidative stress"/>
    <property type="evidence" value="ECO:0007669"/>
    <property type="project" value="InterPro"/>
</dbReference>
<reference evidence="8 9" key="1">
    <citation type="submission" date="2015-06" db="EMBL/GenBank/DDBJ databases">
        <title>Talaromyces atroroseus IBT 11181 draft genome.</title>
        <authorList>
            <person name="Rasmussen K.B."/>
            <person name="Rasmussen S."/>
            <person name="Petersen B."/>
            <person name="Sicheritz-Ponten T."/>
            <person name="Mortensen U.H."/>
            <person name="Thrane U."/>
        </authorList>
    </citation>
    <scope>NUCLEOTIDE SEQUENCE [LARGE SCALE GENOMIC DNA]</scope>
    <source>
        <strain evidence="8 9">IBT 11181</strain>
    </source>
</reference>
<comment type="caution">
    <text evidence="8">The sequence shown here is derived from an EMBL/GenBank/DDBJ whole genome shotgun (WGS) entry which is preliminary data.</text>
</comment>
<comment type="similarity">
    <text evidence="3">Belongs to the nitroreductase family.</text>
</comment>
<dbReference type="AlphaFoldDB" id="A0A225AI89"/>
<keyword evidence="6" id="KW-0539">Nucleus</keyword>
<dbReference type="GO" id="GO:0016491">
    <property type="term" value="F:oxidoreductase activity"/>
    <property type="evidence" value="ECO:0007669"/>
    <property type="project" value="UniProtKB-KW"/>
</dbReference>
<dbReference type="EMBL" id="LFMY01000008">
    <property type="protein sequence ID" value="OKL59033.1"/>
    <property type="molecule type" value="Genomic_DNA"/>
</dbReference>
<organism evidence="8 9">
    <name type="scientific">Talaromyces atroroseus</name>
    <dbReference type="NCBI Taxonomy" id="1441469"/>
    <lineage>
        <taxon>Eukaryota</taxon>
        <taxon>Fungi</taxon>
        <taxon>Dikarya</taxon>
        <taxon>Ascomycota</taxon>
        <taxon>Pezizomycotina</taxon>
        <taxon>Eurotiomycetes</taxon>
        <taxon>Eurotiomycetidae</taxon>
        <taxon>Eurotiales</taxon>
        <taxon>Trichocomaceae</taxon>
        <taxon>Talaromyces</taxon>
        <taxon>Talaromyces sect. Trachyspermi</taxon>
    </lineage>
</organism>
<keyword evidence="4" id="KW-0963">Cytoplasm</keyword>